<evidence type="ECO:0000256" key="3">
    <source>
        <dbReference type="ARBA" id="ARBA00022692"/>
    </source>
</evidence>
<keyword evidence="3 6" id="KW-0812">Transmembrane</keyword>
<keyword evidence="4 6" id="KW-1133">Transmembrane helix</keyword>
<organism evidence="8 9">
    <name type="scientific">Piscirickettsia salmonis</name>
    <dbReference type="NCBI Taxonomy" id="1238"/>
    <lineage>
        <taxon>Bacteria</taxon>
        <taxon>Pseudomonadati</taxon>
        <taxon>Pseudomonadota</taxon>
        <taxon>Gammaproteobacteria</taxon>
        <taxon>Thiotrichales</taxon>
        <taxon>Piscirickettsiaceae</taxon>
        <taxon>Piscirickettsia</taxon>
    </lineage>
</organism>
<reference evidence="8 9" key="1">
    <citation type="journal article" date="2014" name="Genome Announc.">
        <title>Comparative Genome Analysis of Two Isolates of the Fish Pathogen Piscirickettsia salmonis from Different Hosts Reveals Major Differences in Virulence-Associated Secretion Systems.</title>
        <authorList>
            <person name="Bohle H."/>
            <person name="Henriquez P."/>
            <person name="Grothusen H."/>
            <person name="Navas E."/>
            <person name="Sandoval A."/>
            <person name="Bustamante F."/>
            <person name="Bustos P."/>
            <person name="Mancilla M."/>
        </authorList>
    </citation>
    <scope>NUCLEOTIDE SEQUENCE [LARGE SCALE GENOMIC DNA]</scope>
    <source>
        <strain evidence="9">B1-32597</strain>
    </source>
</reference>
<feature type="domain" description="ABC transmembrane type-2" evidence="7">
    <location>
        <begin position="1"/>
        <end position="157"/>
    </location>
</feature>
<dbReference type="PROSITE" id="PS51012">
    <property type="entry name" value="ABC_TM2"/>
    <property type="match status" value="1"/>
</dbReference>
<dbReference type="Proteomes" id="UP000029558">
    <property type="component" value="Plasmid pPSB1-3"/>
</dbReference>
<dbReference type="InterPro" id="IPR013525">
    <property type="entry name" value="ABC2_TM"/>
</dbReference>
<keyword evidence="5 6" id="KW-0472">Membrane</keyword>
<comment type="similarity">
    <text evidence="2 6">Belongs to the ABC-2 integral membrane protein family.</text>
</comment>
<feature type="transmembrane region" description="Helical" evidence="6">
    <location>
        <begin position="12"/>
        <end position="38"/>
    </location>
</feature>
<feature type="transmembrane region" description="Helical" evidence="6">
    <location>
        <begin position="77"/>
        <end position="97"/>
    </location>
</feature>
<dbReference type="InterPro" id="IPR047817">
    <property type="entry name" value="ABC2_TM_bact-type"/>
</dbReference>
<protein>
    <recommendedName>
        <fullName evidence="6">Transport permease protein</fullName>
    </recommendedName>
</protein>
<dbReference type="EMBL" id="CP012511">
    <property type="protein sequence ID" value="ALB24613.1"/>
    <property type="molecule type" value="Genomic_DNA"/>
</dbReference>
<dbReference type="GO" id="GO:0140359">
    <property type="term" value="F:ABC-type transporter activity"/>
    <property type="evidence" value="ECO:0007669"/>
    <property type="project" value="InterPro"/>
</dbReference>
<gene>
    <name evidence="8" type="ORF">KU39_3p151</name>
</gene>
<evidence type="ECO:0000256" key="1">
    <source>
        <dbReference type="ARBA" id="ARBA00004141"/>
    </source>
</evidence>
<evidence type="ECO:0000256" key="2">
    <source>
        <dbReference type="ARBA" id="ARBA00007783"/>
    </source>
</evidence>
<dbReference type="AlphaFoldDB" id="A0AAC8VLG1"/>
<keyword evidence="6" id="KW-1003">Cell membrane</keyword>
<evidence type="ECO:0000259" key="7">
    <source>
        <dbReference type="PROSITE" id="PS51012"/>
    </source>
</evidence>
<name>A0AAC8VLG1_PISSA</name>
<evidence type="ECO:0000256" key="5">
    <source>
        <dbReference type="ARBA" id="ARBA00023136"/>
    </source>
</evidence>
<geneLocation type="plasmid" evidence="8 9">
    <name>pPSB1-3</name>
</geneLocation>
<keyword evidence="6" id="KW-0813">Transport</keyword>
<dbReference type="GO" id="GO:0043190">
    <property type="term" value="C:ATP-binding cassette (ABC) transporter complex"/>
    <property type="evidence" value="ECO:0007669"/>
    <property type="project" value="InterPro"/>
</dbReference>
<dbReference type="PANTHER" id="PTHR43332:SF2">
    <property type="entry name" value="INNER MEMBRANE TRANSPORT PERMEASE YADH"/>
    <property type="match status" value="1"/>
</dbReference>
<proteinExistence type="inferred from homology"/>
<comment type="subcellular location">
    <subcellularLocation>
        <location evidence="6">Cell inner membrane</location>
        <topology evidence="6">Multi-pass membrane protein</topology>
    </subcellularLocation>
    <subcellularLocation>
        <location evidence="1">Membrane</location>
        <topology evidence="1">Multi-pass membrane protein</topology>
    </subcellularLocation>
</comment>
<feature type="transmembrane region" description="Helical" evidence="6">
    <location>
        <begin position="132"/>
        <end position="154"/>
    </location>
</feature>
<dbReference type="InterPro" id="IPR052522">
    <property type="entry name" value="ABC-2_transport_permease"/>
</dbReference>
<dbReference type="PRINTS" id="PR00164">
    <property type="entry name" value="ABC2TRNSPORT"/>
</dbReference>
<keyword evidence="8" id="KW-0614">Plasmid</keyword>
<evidence type="ECO:0000256" key="6">
    <source>
        <dbReference type="RuleBase" id="RU361157"/>
    </source>
</evidence>
<accession>A0AAC8VLG1</accession>
<dbReference type="PANTHER" id="PTHR43332">
    <property type="entry name" value="INNER MEMBRANE TRANSPORT PERMEASE YADH-RELATED"/>
    <property type="match status" value="1"/>
</dbReference>
<dbReference type="Pfam" id="PF01061">
    <property type="entry name" value="ABC2_membrane"/>
    <property type="match status" value="1"/>
</dbReference>
<dbReference type="InterPro" id="IPR000412">
    <property type="entry name" value="ABC_2_transport"/>
</dbReference>
<evidence type="ECO:0000256" key="4">
    <source>
        <dbReference type="ARBA" id="ARBA00022989"/>
    </source>
</evidence>
<evidence type="ECO:0000313" key="8">
    <source>
        <dbReference type="EMBL" id="ALB24613.1"/>
    </source>
</evidence>
<sequence length="162" mass="18291">MLVSPMHPGTILLGYIIGGMARGLVVGSLVLLVALFFTSMTIQHIFLTFIIAIITNVLFSAAGFINATLSKKFDDVTIIPTFILTPLTYLGGVFYSVDYLPESLRWLCYLDPIYYIINEFRYAILDIREVNFWLNMSVLCIFTFLFTGIAYYLLSKGKVQSI</sequence>
<feature type="transmembrane region" description="Helical" evidence="6">
    <location>
        <begin position="44"/>
        <end position="65"/>
    </location>
</feature>
<comment type="caution">
    <text evidence="6">Lacks conserved residue(s) required for the propagation of feature annotation.</text>
</comment>
<evidence type="ECO:0000313" key="9">
    <source>
        <dbReference type="Proteomes" id="UP000029558"/>
    </source>
</evidence>